<dbReference type="InterPro" id="IPR002048">
    <property type="entry name" value="EF_hand_dom"/>
</dbReference>
<feature type="transmembrane region" description="Helical" evidence="10">
    <location>
        <begin position="54"/>
        <end position="76"/>
    </location>
</feature>
<gene>
    <name evidence="12" type="ORF">EUGRSUZ_C03567</name>
</gene>
<dbReference type="InterPro" id="IPR010920">
    <property type="entry name" value="LSM_dom_sf"/>
</dbReference>
<evidence type="ECO:0000256" key="5">
    <source>
        <dbReference type="ARBA" id="ARBA00022989"/>
    </source>
</evidence>
<reference evidence="12" key="1">
    <citation type="submission" date="2013-07" db="EMBL/GenBank/DDBJ databases">
        <title>The genome of Eucalyptus grandis.</title>
        <authorList>
            <person name="Schmutz J."/>
            <person name="Hayes R."/>
            <person name="Myburg A."/>
            <person name="Tuskan G."/>
            <person name="Grattapaglia D."/>
            <person name="Rokhsar D.S."/>
        </authorList>
    </citation>
    <scope>NUCLEOTIDE SEQUENCE</scope>
    <source>
        <tissue evidence="12">Leaf extractions</tissue>
    </source>
</reference>
<dbReference type="InParanoid" id="A0A059CUW8"/>
<evidence type="ECO:0000256" key="8">
    <source>
        <dbReference type="ARBA" id="ARBA00023303"/>
    </source>
</evidence>
<feature type="transmembrane region" description="Helical" evidence="10">
    <location>
        <begin position="368"/>
        <end position="387"/>
    </location>
</feature>
<dbReference type="Gene3D" id="2.30.30.60">
    <property type="match status" value="1"/>
</dbReference>
<organism evidence="12">
    <name type="scientific">Eucalyptus grandis</name>
    <name type="common">Flooded gum</name>
    <dbReference type="NCBI Taxonomy" id="71139"/>
    <lineage>
        <taxon>Eukaryota</taxon>
        <taxon>Viridiplantae</taxon>
        <taxon>Streptophyta</taxon>
        <taxon>Embryophyta</taxon>
        <taxon>Tracheophyta</taxon>
        <taxon>Spermatophyta</taxon>
        <taxon>Magnoliopsida</taxon>
        <taxon>eudicotyledons</taxon>
        <taxon>Gunneridae</taxon>
        <taxon>Pentapetalae</taxon>
        <taxon>rosids</taxon>
        <taxon>malvids</taxon>
        <taxon>Myrtales</taxon>
        <taxon>Myrtaceae</taxon>
        <taxon>Myrtoideae</taxon>
        <taxon>Eucalypteae</taxon>
        <taxon>Eucalyptus</taxon>
    </lineage>
</organism>
<dbReference type="GO" id="GO:0050982">
    <property type="term" value="P:detection of mechanical stimulus"/>
    <property type="evidence" value="ECO:0000318"/>
    <property type="project" value="GO_Central"/>
</dbReference>
<dbReference type="InterPro" id="IPR006685">
    <property type="entry name" value="MscS_channel_2nd"/>
</dbReference>
<keyword evidence="6" id="KW-0406">Ion transport</keyword>
<dbReference type="Gramene" id="KCW82177">
    <property type="protein sequence ID" value="KCW82177"/>
    <property type="gene ID" value="EUGRSUZ_C03567"/>
</dbReference>
<dbReference type="InterPro" id="IPR023408">
    <property type="entry name" value="MscS_beta-dom_sf"/>
</dbReference>
<name>A0A059CUW8_EUCGR</name>
<dbReference type="AlphaFoldDB" id="A0A059CUW8"/>
<dbReference type="GO" id="GO:0005509">
    <property type="term" value="F:calcium ion binding"/>
    <property type="evidence" value="ECO:0007669"/>
    <property type="project" value="InterPro"/>
</dbReference>
<evidence type="ECO:0000259" key="11">
    <source>
        <dbReference type="PROSITE" id="PS50222"/>
    </source>
</evidence>
<feature type="transmembrane region" description="Helical" evidence="10">
    <location>
        <begin position="174"/>
        <end position="196"/>
    </location>
</feature>
<dbReference type="PANTHER" id="PTHR31618">
    <property type="entry name" value="MECHANOSENSITIVE ION CHANNEL PROTEIN 5"/>
    <property type="match status" value="1"/>
</dbReference>
<proteinExistence type="inferred from homology"/>
<dbReference type="Pfam" id="PF00924">
    <property type="entry name" value="MS_channel_2nd"/>
    <property type="match status" value="1"/>
</dbReference>
<evidence type="ECO:0000256" key="7">
    <source>
        <dbReference type="ARBA" id="ARBA00023136"/>
    </source>
</evidence>
<dbReference type="FunFam" id="2.30.30.60:FF:000003">
    <property type="entry name" value="Predicted mechanosensitive ion channel"/>
    <property type="match status" value="1"/>
</dbReference>
<feature type="region of interest" description="Disordered" evidence="9">
    <location>
        <begin position="1"/>
        <end position="35"/>
    </location>
</feature>
<keyword evidence="3" id="KW-0813">Transport</keyword>
<evidence type="ECO:0000256" key="1">
    <source>
        <dbReference type="ARBA" id="ARBA00004141"/>
    </source>
</evidence>
<comment type="subcellular location">
    <subcellularLocation>
        <location evidence="1">Membrane</location>
        <topology evidence="1">Multi-pass membrane protein</topology>
    </subcellularLocation>
</comment>
<evidence type="ECO:0000256" key="2">
    <source>
        <dbReference type="ARBA" id="ARBA00008017"/>
    </source>
</evidence>
<dbReference type="GO" id="GO:0008381">
    <property type="term" value="F:mechanosensitive monoatomic ion channel activity"/>
    <property type="evidence" value="ECO:0000318"/>
    <property type="project" value="GO_Central"/>
</dbReference>
<feature type="domain" description="EF-hand" evidence="11">
    <location>
        <begin position="285"/>
        <end position="320"/>
    </location>
</feature>
<dbReference type="STRING" id="71139.A0A059CUW8"/>
<evidence type="ECO:0000256" key="4">
    <source>
        <dbReference type="ARBA" id="ARBA00022692"/>
    </source>
</evidence>
<evidence type="ECO:0000256" key="9">
    <source>
        <dbReference type="SAM" id="MobiDB-lite"/>
    </source>
</evidence>
<dbReference type="PROSITE" id="PS50222">
    <property type="entry name" value="EF_HAND_2"/>
    <property type="match status" value="1"/>
</dbReference>
<evidence type="ECO:0000256" key="6">
    <source>
        <dbReference type="ARBA" id="ARBA00023065"/>
    </source>
</evidence>
<comment type="similarity">
    <text evidence="2">Belongs to the MscS (TC 1.A.23) family.</text>
</comment>
<evidence type="ECO:0000256" key="3">
    <source>
        <dbReference type="ARBA" id="ARBA00022448"/>
    </source>
</evidence>
<keyword evidence="5 10" id="KW-1133">Transmembrane helix</keyword>
<protein>
    <recommendedName>
        <fullName evidence="11">EF-hand domain-containing protein</fullName>
    </recommendedName>
</protein>
<dbReference type="InterPro" id="IPR016688">
    <property type="entry name" value="MscS-like_plants/fungi"/>
</dbReference>
<sequence>MELRHPSDASASASTPRIYPIGSVPSPAAEEEDDEDVFETVNTKSRVVLGKRKVVLAQWVAFVCITGLLIASLTIRVLRNTVIWHVHLWGWCLLMLAIFCGRLVTHWLITLLISLIERKYLLKRNVLYFLVALKDSAEVFAWLGLVFLAWVWLIDHRVKRSRPTTGILNRVTRALASCLLGAALWLIKTFLIKLLAASFQCKRFFDRIQDDIFQYYVIRKLSNPAGKKICPEVNIEKVRRMKPDEVSAWMTKNLIKIIKRWELSTLTDSLGEAQQQDKEITDEQKAKDAAKAIFKNVAKSGSQFIEENELLGFMTKEHVEKLFAFFPEAKETRKIRKSFFKRWLVMFSREQKSFVRALKDTKTAIKELDNLASAVLLIVLLLLQFIFGDSAKRVFGAIVFVFVMHPFDVGDHCLVDGDKLEVEEMNIMTTVFLTKDGEKKSYPNSVLASKPISNYSRSANMSESLEFAVDLSTSVESLEALTNKIREYIERKPKHWHRDHSVEFKEIAEVDNSKVLKMALHVTHTLDVQEVMERPKRRSELVLELKKIFGELHLK</sequence>
<accession>A0A059CUW8</accession>
<feature type="transmembrane region" description="Helical" evidence="10">
    <location>
        <begin position="127"/>
        <end position="154"/>
    </location>
</feature>
<dbReference type="GO" id="GO:0005886">
    <property type="term" value="C:plasma membrane"/>
    <property type="evidence" value="ECO:0000318"/>
    <property type="project" value="GO_Central"/>
</dbReference>
<dbReference type="PANTHER" id="PTHR31618:SF7">
    <property type="entry name" value="MECHANOSENSITIVE ION CHANNEL PROTEIN"/>
    <property type="match status" value="1"/>
</dbReference>
<evidence type="ECO:0000313" key="12">
    <source>
        <dbReference type="EMBL" id="KCW82177.1"/>
    </source>
</evidence>
<feature type="transmembrane region" description="Helical" evidence="10">
    <location>
        <begin position="88"/>
        <end position="115"/>
    </location>
</feature>
<dbReference type="GO" id="GO:0006820">
    <property type="term" value="P:monoatomic anion transport"/>
    <property type="evidence" value="ECO:0000318"/>
    <property type="project" value="GO_Central"/>
</dbReference>
<evidence type="ECO:0000256" key="10">
    <source>
        <dbReference type="SAM" id="Phobius"/>
    </source>
</evidence>
<dbReference type="SUPFAM" id="SSF50182">
    <property type="entry name" value="Sm-like ribonucleoproteins"/>
    <property type="match status" value="1"/>
</dbReference>
<keyword evidence="7 10" id="KW-0472">Membrane</keyword>
<dbReference type="EMBL" id="KK198755">
    <property type="protein sequence ID" value="KCW82177.1"/>
    <property type="molecule type" value="Genomic_DNA"/>
</dbReference>
<keyword evidence="8" id="KW-0407">Ion channel</keyword>
<keyword evidence="4 10" id="KW-0812">Transmembrane</keyword>